<dbReference type="EMBL" id="CAXLJM020000031">
    <property type="protein sequence ID" value="CAL8099055.1"/>
    <property type="molecule type" value="Genomic_DNA"/>
</dbReference>
<feature type="region of interest" description="Disordered" evidence="1">
    <location>
        <begin position="163"/>
        <end position="192"/>
    </location>
</feature>
<proteinExistence type="predicted"/>
<evidence type="ECO:0000256" key="2">
    <source>
        <dbReference type="SAM" id="Phobius"/>
    </source>
</evidence>
<keyword evidence="2" id="KW-0472">Membrane</keyword>
<sequence>MSDRGASNCNLYSDSCHRCLMAFCNYVRVSDSLAYQCVDDRFDGFVARFISPGDLSACESQMTPAVHVVATPISDDSIWIKVGVVVLCIIAVLLFICTLTLLKGRKKNRRSEEYSVTLENFREEEEEIPQMNLNEFHNLHNNMPNGEDQQAAEEILNADEEVAAEEDEGFDDDDDDYVPPQRRDETPPPPIIEVRRGARNRVQTVYFQATFKSQSHH</sequence>
<keyword evidence="4" id="KW-1185">Reference proteome</keyword>
<dbReference type="Proteomes" id="UP001642540">
    <property type="component" value="Unassembled WGS sequence"/>
</dbReference>
<keyword evidence="2" id="KW-0812">Transmembrane</keyword>
<evidence type="ECO:0000256" key="1">
    <source>
        <dbReference type="SAM" id="MobiDB-lite"/>
    </source>
</evidence>
<feature type="transmembrane region" description="Helical" evidence="2">
    <location>
        <begin position="78"/>
        <end position="102"/>
    </location>
</feature>
<protein>
    <submittedName>
        <fullName evidence="3">Uncharacterized protein</fullName>
    </submittedName>
</protein>
<evidence type="ECO:0000313" key="3">
    <source>
        <dbReference type="EMBL" id="CAL8099055.1"/>
    </source>
</evidence>
<comment type="caution">
    <text evidence="3">The sequence shown here is derived from an EMBL/GenBank/DDBJ whole genome shotgun (WGS) entry which is preliminary data.</text>
</comment>
<organism evidence="3 4">
    <name type="scientific">Orchesella dallaii</name>
    <dbReference type="NCBI Taxonomy" id="48710"/>
    <lineage>
        <taxon>Eukaryota</taxon>
        <taxon>Metazoa</taxon>
        <taxon>Ecdysozoa</taxon>
        <taxon>Arthropoda</taxon>
        <taxon>Hexapoda</taxon>
        <taxon>Collembola</taxon>
        <taxon>Entomobryomorpha</taxon>
        <taxon>Entomobryoidea</taxon>
        <taxon>Orchesellidae</taxon>
        <taxon>Orchesellinae</taxon>
        <taxon>Orchesella</taxon>
    </lineage>
</organism>
<keyword evidence="2" id="KW-1133">Transmembrane helix</keyword>
<feature type="compositionally biased region" description="Acidic residues" evidence="1">
    <location>
        <begin position="163"/>
        <end position="177"/>
    </location>
</feature>
<evidence type="ECO:0000313" key="4">
    <source>
        <dbReference type="Proteomes" id="UP001642540"/>
    </source>
</evidence>
<gene>
    <name evidence="3" type="ORF">ODALV1_LOCUS10131</name>
</gene>
<reference evidence="3 4" key="1">
    <citation type="submission" date="2024-08" db="EMBL/GenBank/DDBJ databases">
        <authorList>
            <person name="Cucini C."/>
            <person name="Frati F."/>
        </authorList>
    </citation>
    <scope>NUCLEOTIDE SEQUENCE [LARGE SCALE GENOMIC DNA]</scope>
</reference>
<name>A0ABP1QHM3_9HEXA</name>
<accession>A0ABP1QHM3</accession>